<keyword evidence="5 12" id="KW-0812">Transmembrane</keyword>
<dbReference type="EMBL" id="JACMSC010000002">
    <property type="protein sequence ID" value="KAG6534565.1"/>
    <property type="molecule type" value="Genomic_DNA"/>
</dbReference>
<comment type="subcellular location">
    <subcellularLocation>
        <location evidence="1">Cell membrane</location>
        <topology evidence="1">Single-pass type I membrane protein</topology>
    </subcellularLocation>
</comment>
<dbReference type="Pfam" id="PF00560">
    <property type="entry name" value="LRR_1"/>
    <property type="match status" value="8"/>
</dbReference>
<evidence type="ECO:0000256" key="11">
    <source>
        <dbReference type="ARBA" id="ARBA00023180"/>
    </source>
</evidence>
<feature type="domain" description="Leucine-rich repeat-containing N-terminal plant-type" evidence="14">
    <location>
        <begin position="36"/>
        <end position="73"/>
    </location>
</feature>
<name>A0A8J5LQS8_ZINOF</name>
<evidence type="ECO:0000256" key="13">
    <source>
        <dbReference type="SAM" id="SignalP"/>
    </source>
</evidence>
<keyword evidence="4" id="KW-0433">Leucine-rich repeat</keyword>
<keyword evidence="9 12" id="KW-0472">Membrane</keyword>
<keyword evidence="10" id="KW-0675">Receptor</keyword>
<comment type="similarity">
    <text evidence="2">Belongs to the RLP family.</text>
</comment>
<evidence type="ECO:0000256" key="7">
    <source>
        <dbReference type="ARBA" id="ARBA00022737"/>
    </source>
</evidence>
<evidence type="ECO:0008006" key="18">
    <source>
        <dbReference type="Google" id="ProtNLM"/>
    </source>
</evidence>
<evidence type="ECO:0000259" key="14">
    <source>
        <dbReference type="Pfam" id="PF08263"/>
    </source>
</evidence>
<reference evidence="16 17" key="1">
    <citation type="submission" date="2020-08" db="EMBL/GenBank/DDBJ databases">
        <title>Plant Genome Project.</title>
        <authorList>
            <person name="Zhang R.-G."/>
        </authorList>
    </citation>
    <scope>NUCLEOTIDE SEQUENCE [LARGE SCALE GENOMIC DNA]</scope>
    <source>
        <tissue evidence="16">Rhizome</tissue>
    </source>
</reference>
<dbReference type="Pfam" id="PF23598">
    <property type="entry name" value="LRR_14"/>
    <property type="match status" value="1"/>
</dbReference>
<dbReference type="FunFam" id="3.80.10.10:FF:000470">
    <property type="entry name" value="LRR receptor-like serine/threonine-protein kinase RPK2"/>
    <property type="match status" value="1"/>
</dbReference>
<protein>
    <recommendedName>
        <fullName evidence="18">Leucine-rich repeat-containing N-terminal plant-type domain-containing protein</fullName>
    </recommendedName>
</protein>
<keyword evidence="8 12" id="KW-1133">Transmembrane helix</keyword>
<dbReference type="InterPro" id="IPR001611">
    <property type="entry name" value="Leu-rich_rpt"/>
</dbReference>
<evidence type="ECO:0000256" key="3">
    <source>
        <dbReference type="ARBA" id="ARBA00022475"/>
    </source>
</evidence>
<dbReference type="InterPro" id="IPR013210">
    <property type="entry name" value="LRR_N_plant-typ"/>
</dbReference>
<organism evidence="16 17">
    <name type="scientific">Zingiber officinale</name>
    <name type="common">Ginger</name>
    <name type="synonym">Amomum zingiber</name>
    <dbReference type="NCBI Taxonomy" id="94328"/>
    <lineage>
        <taxon>Eukaryota</taxon>
        <taxon>Viridiplantae</taxon>
        <taxon>Streptophyta</taxon>
        <taxon>Embryophyta</taxon>
        <taxon>Tracheophyta</taxon>
        <taxon>Spermatophyta</taxon>
        <taxon>Magnoliopsida</taxon>
        <taxon>Liliopsida</taxon>
        <taxon>Zingiberales</taxon>
        <taxon>Zingiberaceae</taxon>
        <taxon>Zingiber</taxon>
    </lineage>
</organism>
<feature type="chain" id="PRO_5035150973" description="Leucine-rich repeat-containing N-terminal plant-type domain-containing protein" evidence="13">
    <location>
        <begin position="22"/>
        <end position="1044"/>
    </location>
</feature>
<evidence type="ECO:0000256" key="10">
    <source>
        <dbReference type="ARBA" id="ARBA00023170"/>
    </source>
</evidence>
<keyword evidence="3" id="KW-1003">Cell membrane</keyword>
<dbReference type="FunFam" id="3.80.10.10:FF:000299">
    <property type="entry name" value="Piriformospora indica-insensitive protein 2"/>
    <property type="match status" value="1"/>
</dbReference>
<evidence type="ECO:0000256" key="1">
    <source>
        <dbReference type="ARBA" id="ARBA00004251"/>
    </source>
</evidence>
<dbReference type="PANTHER" id="PTHR48063">
    <property type="entry name" value="LRR RECEPTOR-LIKE KINASE"/>
    <property type="match status" value="1"/>
</dbReference>
<dbReference type="PANTHER" id="PTHR48063:SF16">
    <property type="entry name" value="LRR RECEPTOR-LIKE SERINE_THREONINE-PROTEIN KINASE GSO1"/>
    <property type="match status" value="1"/>
</dbReference>
<dbReference type="OrthoDB" id="749832at2759"/>
<keyword evidence="6 13" id="KW-0732">Signal</keyword>
<dbReference type="SMART" id="SM00369">
    <property type="entry name" value="LRR_TYP"/>
    <property type="match status" value="15"/>
</dbReference>
<dbReference type="GO" id="GO:0005886">
    <property type="term" value="C:plasma membrane"/>
    <property type="evidence" value="ECO:0007669"/>
    <property type="project" value="UniProtKB-SubCell"/>
</dbReference>
<sequence length="1044" mass="114270">MSLSCCSCIAHFLLLLCLLHAQFGTSNCASDGACSSEELQSLLQFRRALIDPDNLLSSWQGRNCCHWRGLSCDNLTASVISIDLHNPYANASDPRYDLWNLSGRVDHSLLQLKFLSHLDLSYNNFNGLQIPSFIGSLKRLKYLNLSNAGFAGTIPFRVGNLSELQYLDLSSSLQPLFADSLQWVTGLSSLRHLKMSGVDLSKIGSDWVQAVNGIPSLTLLDFQACGLTGIAQSISPVNFSSLAVLDLSFNSFNSEIPYWFSNLSSLVQLDMVSAGLYGSIPVELSATPSLRHLDLSMNGNLTVDSFTLLRGKWRQIEVLRLASNQIYGRLPDSIGNISSLIELDLLSNNIEGGIPSSIGKLSNLQILDLSGNNLTLDLPLHLIKHPLPKLRTLSLAVNKLSGTLPGWLGELANLETLDLSYNSIRGFIPSSIGKLPFLATLDLCGNQLDGTPPYSIGQLTKLHQLDLSSNHLTGTITERHFERLNDLKFLLLGFNSLTVNISSGWTPPFQVQNLGLGSCQLDQFPYWLQTQKELEFLDLSNSSISGELPTWFWDLTSNLLLLNISFNLIEGELPKPLYINAFADVDIRSNLLSGPLPVFSNFVELLDLSNNQFSGPIPGDIAELQPYIIFLSLSNNNLSGEIPNSIGLIQELQVLDLSRNNLSGPIPASLSNCSYLKALVLEYNSITGTIPPSLGSLRQLQSLHLSNNLLHGVIPPSLKNMSNLQTLDLGYNNFEGAIPVWIGESFPALRILRLRANKLSGQISYGLSKLSSLQVLDIAGNDLEGQIPGSLGSLTAMAIQQRPNQYVQYGFYRGTYYSESLSMVINNRQLVFTKTLSLLVSIDLSDNNLSGEVPGELMDLSGLLVLNLSRNQLHGEVLQQISELQNLLFLDLSNNQFNGSIPASMASMSFLSYLNLSNNNFSGRVPDAGQLGTFDPSAYSGNPLLCGAPLNVSCEDDPPTGKSDGIVIDGSGSILEDEEFYVSLGLGFASGLLGLFGVISIRKTWSVVYFNLVDSIVDWISKMKNMFPGVTDRRRKSRKARTRK</sequence>
<dbReference type="FunFam" id="3.80.10.10:FF:001347">
    <property type="entry name" value="LRR receptor-like serine/threonine-protein kinase GSO2"/>
    <property type="match status" value="1"/>
</dbReference>
<dbReference type="FunFam" id="3.80.10.10:FF:000213">
    <property type="entry name" value="Tyrosine-sulfated glycopeptide receptor 1"/>
    <property type="match status" value="2"/>
</dbReference>
<evidence type="ECO:0000313" key="17">
    <source>
        <dbReference type="Proteomes" id="UP000734854"/>
    </source>
</evidence>
<dbReference type="InterPro" id="IPR055414">
    <property type="entry name" value="LRR_R13L4/SHOC2-like"/>
</dbReference>
<evidence type="ECO:0000256" key="4">
    <source>
        <dbReference type="ARBA" id="ARBA00022614"/>
    </source>
</evidence>
<dbReference type="AlphaFoldDB" id="A0A8J5LQS8"/>
<dbReference type="Pfam" id="PF08263">
    <property type="entry name" value="LRRNT_2"/>
    <property type="match status" value="1"/>
</dbReference>
<gene>
    <name evidence="16" type="ORF">ZIOFF_008468</name>
</gene>
<evidence type="ECO:0000256" key="5">
    <source>
        <dbReference type="ARBA" id="ARBA00022692"/>
    </source>
</evidence>
<keyword evidence="17" id="KW-1185">Reference proteome</keyword>
<proteinExistence type="inferred from homology"/>
<evidence type="ECO:0000256" key="12">
    <source>
        <dbReference type="SAM" id="Phobius"/>
    </source>
</evidence>
<evidence type="ECO:0000256" key="9">
    <source>
        <dbReference type="ARBA" id="ARBA00023136"/>
    </source>
</evidence>
<dbReference type="FunFam" id="3.80.10.10:FF:000383">
    <property type="entry name" value="Leucine-rich repeat receptor protein kinase EMS1"/>
    <property type="match status" value="1"/>
</dbReference>
<feature type="domain" description="Disease resistance R13L4/SHOC-2-like LRR" evidence="15">
    <location>
        <begin position="110"/>
        <end position="298"/>
    </location>
</feature>
<dbReference type="InterPro" id="IPR003591">
    <property type="entry name" value="Leu-rich_rpt_typical-subtyp"/>
</dbReference>
<evidence type="ECO:0000256" key="6">
    <source>
        <dbReference type="ARBA" id="ARBA00022729"/>
    </source>
</evidence>
<evidence type="ECO:0000313" key="16">
    <source>
        <dbReference type="EMBL" id="KAG6534565.1"/>
    </source>
</evidence>
<comment type="caution">
    <text evidence="16">The sequence shown here is derived from an EMBL/GenBank/DDBJ whole genome shotgun (WGS) entry which is preliminary data.</text>
</comment>
<accession>A0A8J5LQS8</accession>
<dbReference type="GO" id="GO:0051606">
    <property type="term" value="P:detection of stimulus"/>
    <property type="evidence" value="ECO:0007669"/>
    <property type="project" value="UniProtKB-ARBA"/>
</dbReference>
<dbReference type="InterPro" id="IPR046956">
    <property type="entry name" value="RLP23-like"/>
</dbReference>
<dbReference type="Pfam" id="PF13855">
    <property type="entry name" value="LRR_8"/>
    <property type="match status" value="3"/>
</dbReference>
<evidence type="ECO:0000256" key="8">
    <source>
        <dbReference type="ARBA" id="ARBA00022989"/>
    </source>
</evidence>
<dbReference type="Proteomes" id="UP000734854">
    <property type="component" value="Unassembled WGS sequence"/>
</dbReference>
<keyword evidence="11" id="KW-0325">Glycoprotein</keyword>
<evidence type="ECO:0000259" key="15">
    <source>
        <dbReference type="Pfam" id="PF23598"/>
    </source>
</evidence>
<keyword evidence="7" id="KW-0677">Repeat</keyword>
<evidence type="ECO:0000256" key="2">
    <source>
        <dbReference type="ARBA" id="ARBA00009592"/>
    </source>
</evidence>
<feature type="signal peptide" evidence="13">
    <location>
        <begin position="1"/>
        <end position="21"/>
    </location>
</feature>
<feature type="transmembrane region" description="Helical" evidence="12">
    <location>
        <begin position="980"/>
        <end position="1001"/>
    </location>
</feature>